<evidence type="ECO:0000313" key="3">
    <source>
        <dbReference type="Proteomes" id="UP001314170"/>
    </source>
</evidence>
<evidence type="ECO:0000313" key="1">
    <source>
        <dbReference type="EMBL" id="CAK7327810.1"/>
    </source>
</evidence>
<accession>A0AAV1RLU6</accession>
<reference evidence="2 3" key="1">
    <citation type="submission" date="2024-01" db="EMBL/GenBank/DDBJ databases">
        <authorList>
            <person name="Waweru B."/>
        </authorList>
    </citation>
    <scope>NUCLEOTIDE SEQUENCE [LARGE SCALE GENOMIC DNA]</scope>
</reference>
<sequence length="63" mass="7346">MANLGPSDRVMENKPSIRYMKSWSIIDRIFMGTLQQNGPNMCTRFMITIMGVMVKYWEITKAL</sequence>
<dbReference type="EMBL" id="CAWUPB010000868">
    <property type="protein sequence ID" value="CAK7327810.1"/>
    <property type="molecule type" value="Genomic_DNA"/>
</dbReference>
<feature type="non-terminal residue" evidence="2">
    <location>
        <position position="63"/>
    </location>
</feature>
<comment type="caution">
    <text evidence="2">The sequence shown here is derived from an EMBL/GenBank/DDBJ whole genome shotgun (WGS) entry which is preliminary data.</text>
</comment>
<dbReference type="AlphaFoldDB" id="A0AAV1RLU6"/>
<protein>
    <submittedName>
        <fullName evidence="2">Uncharacterized protein</fullName>
    </submittedName>
</protein>
<gene>
    <name evidence="2" type="ORF">DCAF_LOCUS12647</name>
    <name evidence="1" type="ORF">DCAF_LOCUS5528</name>
</gene>
<proteinExistence type="predicted"/>
<dbReference type="EMBL" id="CAWUPB010001102">
    <property type="protein sequence ID" value="CAK7337609.1"/>
    <property type="molecule type" value="Genomic_DNA"/>
</dbReference>
<keyword evidence="3" id="KW-1185">Reference proteome</keyword>
<name>A0AAV1RLU6_9ROSI</name>
<dbReference type="Proteomes" id="UP001314170">
    <property type="component" value="Unassembled WGS sequence"/>
</dbReference>
<evidence type="ECO:0000313" key="2">
    <source>
        <dbReference type="EMBL" id="CAK7337609.1"/>
    </source>
</evidence>
<organism evidence="2 3">
    <name type="scientific">Dovyalis caffra</name>
    <dbReference type="NCBI Taxonomy" id="77055"/>
    <lineage>
        <taxon>Eukaryota</taxon>
        <taxon>Viridiplantae</taxon>
        <taxon>Streptophyta</taxon>
        <taxon>Embryophyta</taxon>
        <taxon>Tracheophyta</taxon>
        <taxon>Spermatophyta</taxon>
        <taxon>Magnoliopsida</taxon>
        <taxon>eudicotyledons</taxon>
        <taxon>Gunneridae</taxon>
        <taxon>Pentapetalae</taxon>
        <taxon>rosids</taxon>
        <taxon>fabids</taxon>
        <taxon>Malpighiales</taxon>
        <taxon>Salicaceae</taxon>
        <taxon>Flacourtieae</taxon>
        <taxon>Dovyalis</taxon>
    </lineage>
</organism>